<feature type="compositionally biased region" description="Basic and acidic residues" evidence="1">
    <location>
        <begin position="457"/>
        <end position="482"/>
    </location>
</feature>
<accession>Q24E50</accession>
<gene>
    <name evidence="2" type="ORF">TTHERM_00852900</name>
</gene>
<dbReference type="KEGG" id="tet:TTHERM_00852900"/>
<reference evidence="3" key="1">
    <citation type="journal article" date="2006" name="PLoS Biol.">
        <title>Macronuclear genome sequence of the ciliate Tetrahymena thermophila, a model eukaryote.</title>
        <authorList>
            <person name="Eisen J.A."/>
            <person name="Coyne R.S."/>
            <person name="Wu M."/>
            <person name="Wu D."/>
            <person name="Thiagarajan M."/>
            <person name="Wortman J.R."/>
            <person name="Badger J.H."/>
            <person name="Ren Q."/>
            <person name="Amedeo P."/>
            <person name="Jones K.M."/>
            <person name="Tallon L.J."/>
            <person name="Delcher A.L."/>
            <person name="Salzberg S.L."/>
            <person name="Silva J.C."/>
            <person name="Haas B.J."/>
            <person name="Majoros W.H."/>
            <person name="Farzad M."/>
            <person name="Carlton J.M."/>
            <person name="Smith R.K. Jr."/>
            <person name="Garg J."/>
            <person name="Pearlman R.E."/>
            <person name="Karrer K.M."/>
            <person name="Sun L."/>
            <person name="Manning G."/>
            <person name="Elde N.C."/>
            <person name="Turkewitz A.P."/>
            <person name="Asai D.J."/>
            <person name="Wilkes D.E."/>
            <person name="Wang Y."/>
            <person name="Cai H."/>
            <person name="Collins K."/>
            <person name="Stewart B.A."/>
            <person name="Lee S.R."/>
            <person name="Wilamowska K."/>
            <person name="Weinberg Z."/>
            <person name="Ruzzo W.L."/>
            <person name="Wloga D."/>
            <person name="Gaertig J."/>
            <person name="Frankel J."/>
            <person name="Tsao C.-C."/>
            <person name="Gorovsky M.A."/>
            <person name="Keeling P.J."/>
            <person name="Waller R.F."/>
            <person name="Patron N.J."/>
            <person name="Cherry J.M."/>
            <person name="Stover N.A."/>
            <person name="Krieger C.J."/>
            <person name="del Toro C."/>
            <person name="Ryder H.F."/>
            <person name="Williamson S.C."/>
            <person name="Barbeau R.A."/>
            <person name="Hamilton E.P."/>
            <person name="Orias E."/>
        </authorList>
    </citation>
    <scope>NUCLEOTIDE SEQUENCE [LARGE SCALE GENOMIC DNA]</scope>
    <source>
        <strain evidence="3">SB210</strain>
    </source>
</reference>
<dbReference type="EMBL" id="GG662311">
    <property type="protein sequence ID" value="EAS06051.2"/>
    <property type="molecule type" value="Genomic_DNA"/>
</dbReference>
<dbReference type="InParanoid" id="Q24E50"/>
<protein>
    <submittedName>
        <fullName evidence="2">Uncharacterized protein</fullName>
    </submittedName>
</protein>
<evidence type="ECO:0000313" key="3">
    <source>
        <dbReference type="Proteomes" id="UP000009168"/>
    </source>
</evidence>
<evidence type="ECO:0000256" key="1">
    <source>
        <dbReference type="SAM" id="MobiDB-lite"/>
    </source>
</evidence>
<evidence type="ECO:0000313" key="2">
    <source>
        <dbReference type="EMBL" id="EAS06051.2"/>
    </source>
</evidence>
<organism evidence="2 3">
    <name type="scientific">Tetrahymena thermophila (strain SB210)</name>
    <dbReference type="NCBI Taxonomy" id="312017"/>
    <lineage>
        <taxon>Eukaryota</taxon>
        <taxon>Sar</taxon>
        <taxon>Alveolata</taxon>
        <taxon>Ciliophora</taxon>
        <taxon>Intramacronucleata</taxon>
        <taxon>Oligohymenophorea</taxon>
        <taxon>Hymenostomatida</taxon>
        <taxon>Tetrahymenina</taxon>
        <taxon>Tetrahymenidae</taxon>
        <taxon>Tetrahymena</taxon>
    </lineage>
</organism>
<feature type="region of interest" description="Disordered" evidence="1">
    <location>
        <begin position="457"/>
        <end position="485"/>
    </location>
</feature>
<dbReference type="RefSeq" id="XP_001026296.2">
    <property type="nucleotide sequence ID" value="XM_001026296.2"/>
</dbReference>
<proteinExistence type="predicted"/>
<keyword evidence="3" id="KW-1185">Reference proteome</keyword>
<dbReference type="Proteomes" id="UP000009168">
    <property type="component" value="Unassembled WGS sequence"/>
</dbReference>
<dbReference type="AlphaFoldDB" id="Q24E50"/>
<dbReference type="OrthoDB" id="295983at2759"/>
<dbReference type="GeneID" id="7824439"/>
<sequence length="699" mass="81714">MQSQIQTNISTISSQNNFDYFQMVESNIRKDNNSLVSEKSKKYILAKDIKKYENEQKLTQTTDQQNSLLGTSAAFTDRSNYFSVEQKNDKVNTYNSIIGLKGIQNQNKQPIQNQKNFLSPLDVQKNRVLTIGGSTDVKKTVSLTVTQGNIQKNSEKKGLGEDSNNLSVKNSLQSCKQDTAFQVSKFIGPNPLTQDDRTKEKNIFLEKNNPINHSMYKEFNVGPRIDNSGKLVNYTLVGQPQWYMKQKEMQEKQLSKARRASQFQKESFSKGEDENKSAIKRQMFQTKNSSSEYNQNNSFAKLSIHTDKSFVMRPDTTQSVIKQQVQPKKKTMKRNESQIEVSKDDLLRDIKLIEERHQQSTLMEQKLINDMPLEQKNIITREERVLDNYQKHLHDWDKQIKQLAILSQRQPTDSCMLRGEQHRRKVEYAQAFDNLKTEDERFGKRIWYMYLRKYPKDKKQEQDDQKPHKRTYTEDINKKSNDEDPVQVKKSKVVLNLPSIEDQYERNKQKVKLKDLIDTKENTQSDIFSGFMTVTIFDQNKEIEVIRNAQDPNNFHLSSSSAFSAYKRTSSQFYIESKVRESQQKLKGKMVILEQPINDFIVVGKNKFEEEKKQVLQSKNKQFIKMVQGQPEEYTANKRYSMQSSQSKDNFHTMPIPQKQNNYEIISQDYNINELSRSGQYFFPSFIEKLEKVSTKIAS</sequence>
<dbReference type="HOGENOM" id="CLU_393056_0_0_1"/>
<name>Q24E50_TETTS</name>